<feature type="region of interest" description="Disordered" evidence="1">
    <location>
        <begin position="1"/>
        <end position="30"/>
    </location>
</feature>
<comment type="caution">
    <text evidence="2">The sequence shown here is derived from an EMBL/GenBank/DDBJ whole genome shotgun (WGS) entry which is preliminary data.</text>
</comment>
<dbReference type="Proteomes" id="UP001257234">
    <property type="component" value="Unassembled WGS sequence"/>
</dbReference>
<keyword evidence="3" id="KW-1185">Reference proteome</keyword>
<sequence>MLQPGRHGNSGEYRYGFNGEEKDDEIKGQGNHYNYGFRIYDS</sequence>
<name>A0ABU1ETD5_9FLAO</name>
<proteinExistence type="predicted"/>
<evidence type="ECO:0000256" key="1">
    <source>
        <dbReference type="SAM" id="MobiDB-lite"/>
    </source>
</evidence>
<reference evidence="3" key="1">
    <citation type="submission" date="2023-07" db="EMBL/GenBank/DDBJ databases">
        <title>Christiangramia sp. SM2212., a novel bacterium of the family Flavobacteriaceae isolated from the sea sediment.</title>
        <authorList>
            <person name="Wang J."/>
            <person name="Zhang X."/>
        </authorList>
    </citation>
    <scope>NUCLEOTIDE SEQUENCE [LARGE SCALE GENOMIC DNA]</scope>
    <source>
        <strain evidence="3">SM2212</strain>
    </source>
</reference>
<accession>A0ABU1ETD5</accession>
<protein>
    <submittedName>
        <fullName evidence="2">Uncharacterized protein</fullName>
    </submittedName>
</protein>
<evidence type="ECO:0000313" key="2">
    <source>
        <dbReference type="EMBL" id="MDR5591664.1"/>
    </source>
</evidence>
<organism evidence="2 3">
    <name type="scientific">Christiangramia sediminicola</name>
    <dbReference type="NCBI Taxonomy" id="3073267"/>
    <lineage>
        <taxon>Bacteria</taxon>
        <taxon>Pseudomonadati</taxon>
        <taxon>Bacteroidota</taxon>
        <taxon>Flavobacteriia</taxon>
        <taxon>Flavobacteriales</taxon>
        <taxon>Flavobacteriaceae</taxon>
        <taxon>Christiangramia</taxon>
    </lineage>
</organism>
<gene>
    <name evidence="2" type="ORF">RE431_13535</name>
</gene>
<dbReference type="EMBL" id="JAVJIU010000004">
    <property type="protein sequence ID" value="MDR5591664.1"/>
    <property type="molecule type" value="Genomic_DNA"/>
</dbReference>
<dbReference type="RefSeq" id="WP_309562522.1">
    <property type="nucleotide sequence ID" value="NZ_JAVJIU010000004.1"/>
</dbReference>
<evidence type="ECO:0000313" key="3">
    <source>
        <dbReference type="Proteomes" id="UP001257234"/>
    </source>
</evidence>